<sequence length="86" mass="9214">MGYCGRPRLNGLEVKRINSRNPKAIIPITASTRATASSGIRRLKRATAKVQTLSSRTHSSSEPSCAPQVAATRYHTGSALLEFSAT</sequence>
<comment type="caution">
    <text evidence="1">The sequence shown here is derived from an EMBL/GenBank/DDBJ whole genome shotgun (WGS) entry which is preliminary data.</text>
</comment>
<evidence type="ECO:0000313" key="1">
    <source>
        <dbReference type="EMBL" id="STS91289.1"/>
    </source>
</evidence>
<name>A0A7H4MLT9_KLEVA</name>
<reference evidence="1 2" key="1">
    <citation type="submission" date="2018-06" db="EMBL/GenBank/DDBJ databases">
        <authorList>
            <consortium name="Pathogen Informatics"/>
            <person name="Doyle S."/>
        </authorList>
    </citation>
    <scope>NUCLEOTIDE SEQUENCE [LARGE SCALE GENOMIC DNA]</scope>
    <source>
        <strain evidence="1 2">NCTC9177</strain>
    </source>
</reference>
<dbReference type="AlphaFoldDB" id="A0A7H4MLT9"/>
<evidence type="ECO:0000313" key="2">
    <source>
        <dbReference type="Proteomes" id="UP000254545"/>
    </source>
</evidence>
<dbReference type="EMBL" id="UGKR01000003">
    <property type="protein sequence ID" value="STS91289.1"/>
    <property type="molecule type" value="Genomic_DNA"/>
</dbReference>
<gene>
    <name evidence="1" type="ORF">NCTC9177_05195</name>
</gene>
<protein>
    <submittedName>
        <fullName evidence="1">Uncharacterized protein</fullName>
    </submittedName>
</protein>
<dbReference type="Proteomes" id="UP000254545">
    <property type="component" value="Unassembled WGS sequence"/>
</dbReference>
<organism evidence="1 2">
    <name type="scientific">Klebsiella variicola</name>
    <dbReference type="NCBI Taxonomy" id="244366"/>
    <lineage>
        <taxon>Bacteria</taxon>
        <taxon>Pseudomonadati</taxon>
        <taxon>Pseudomonadota</taxon>
        <taxon>Gammaproteobacteria</taxon>
        <taxon>Enterobacterales</taxon>
        <taxon>Enterobacteriaceae</taxon>
        <taxon>Klebsiella/Raoultella group</taxon>
        <taxon>Klebsiella</taxon>
        <taxon>Klebsiella pneumoniae complex</taxon>
    </lineage>
</organism>
<accession>A0A7H4MLT9</accession>
<proteinExistence type="predicted"/>